<feature type="region of interest" description="Disordered" evidence="1">
    <location>
        <begin position="340"/>
        <end position="379"/>
    </location>
</feature>
<evidence type="ECO:0000313" key="3">
    <source>
        <dbReference type="Proteomes" id="UP000694844"/>
    </source>
</evidence>
<evidence type="ECO:0000313" key="4">
    <source>
        <dbReference type="RefSeq" id="XP_022329482.1"/>
    </source>
</evidence>
<dbReference type="GeneID" id="111128246"/>
<feature type="signal peptide" evidence="2">
    <location>
        <begin position="1"/>
        <end position="18"/>
    </location>
</feature>
<dbReference type="AlphaFoldDB" id="A0A8B8DMT2"/>
<evidence type="ECO:0000256" key="2">
    <source>
        <dbReference type="SAM" id="SignalP"/>
    </source>
</evidence>
<keyword evidence="2" id="KW-0732">Signal</keyword>
<name>A0A8B8DMT2_CRAVI</name>
<feature type="compositionally biased region" description="Polar residues" evidence="1">
    <location>
        <begin position="193"/>
        <end position="217"/>
    </location>
</feature>
<feature type="compositionally biased region" description="Polar residues" evidence="1">
    <location>
        <begin position="534"/>
        <end position="552"/>
    </location>
</feature>
<dbReference type="KEGG" id="cvn:111128246"/>
<feature type="region of interest" description="Disordered" evidence="1">
    <location>
        <begin position="532"/>
        <end position="583"/>
    </location>
</feature>
<proteinExistence type="predicted"/>
<keyword evidence="3" id="KW-1185">Reference proteome</keyword>
<accession>A0A8B8DMT2</accession>
<dbReference type="OrthoDB" id="6154181at2759"/>
<feature type="region of interest" description="Disordered" evidence="1">
    <location>
        <begin position="186"/>
        <end position="238"/>
    </location>
</feature>
<dbReference type="RefSeq" id="XP_022329482.1">
    <property type="nucleotide sequence ID" value="XM_022473774.1"/>
</dbReference>
<evidence type="ECO:0000256" key="1">
    <source>
        <dbReference type="SAM" id="MobiDB-lite"/>
    </source>
</evidence>
<organism evidence="3 4">
    <name type="scientific">Crassostrea virginica</name>
    <name type="common">Eastern oyster</name>
    <dbReference type="NCBI Taxonomy" id="6565"/>
    <lineage>
        <taxon>Eukaryota</taxon>
        <taxon>Metazoa</taxon>
        <taxon>Spiralia</taxon>
        <taxon>Lophotrochozoa</taxon>
        <taxon>Mollusca</taxon>
        <taxon>Bivalvia</taxon>
        <taxon>Autobranchia</taxon>
        <taxon>Pteriomorphia</taxon>
        <taxon>Ostreida</taxon>
        <taxon>Ostreoidea</taxon>
        <taxon>Ostreidae</taxon>
        <taxon>Crassostrea</taxon>
    </lineage>
</organism>
<feature type="chain" id="PRO_5034504894" evidence="2">
    <location>
        <begin position="19"/>
        <end position="962"/>
    </location>
</feature>
<feature type="compositionally biased region" description="Basic and acidic residues" evidence="1">
    <location>
        <begin position="222"/>
        <end position="232"/>
    </location>
</feature>
<dbReference type="Proteomes" id="UP000694844">
    <property type="component" value="Chromosome 4"/>
</dbReference>
<gene>
    <name evidence="4" type="primary">LOC111128246</name>
</gene>
<feature type="compositionally biased region" description="Polar residues" evidence="1">
    <location>
        <begin position="351"/>
        <end position="379"/>
    </location>
</feature>
<feature type="region of interest" description="Disordered" evidence="1">
    <location>
        <begin position="929"/>
        <end position="962"/>
    </location>
</feature>
<reference evidence="4" key="1">
    <citation type="submission" date="2025-08" db="UniProtKB">
        <authorList>
            <consortium name="RefSeq"/>
        </authorList>
    </citation>
    <scope>IDENTIFICATION</scope>
    <source>
        <tissue evidence="4">Whole sample</tissue>
    </source>
</reference>
<protein>
    <submittedName>
        <fullName evidence="4">Uncharacterized protein LOC111128246</fullName>
    </submittedName>
</protein>
<sequence length="962" mass="104558">MDFVKVFTIFAIVAITGSIPLPGLEESSSDYNVRPDIPTKTAIQNFIKGGADFNAILPASRHPDHIDQKPVSKEMASTDSASLLTTLQHMNGFELLELLNKALRLPNSKETDQTNHHEMKGSVLPNIPVIAKGRGNQPFTSGSSGTVLKSQTNVPVHSSLINSNLNQQHAMDSSRQNALIPTNIKNTVHPIRPNSNAGLKTSEGNTESNKMPLQSEGNRPIRPKETTTETDFHQNNSGAVGSQVIDSVNNPNNYNSAQLYTNPMAMLTAGMGTSGGKAMGNDQSIFPDGNKDSNTAEIPGFDPNRLMSSWTNTHGFNPEKYNVGQNFISAEEWTRYANQPTGYTGLMHQGPRNSFNPSTQPRPSNHSIPGNSKTDSSSNFIPHSALYAKMNFIPNNMILSNSQAPNMNVKFDFDPDRLNSFQGTFHPGQFASASRSNADEARVPTFDADAVNQLLMGLPEDGPSMQNQQLDQKTGKKPVLNYDVNPFNKASMSFSPDLFLSPMSQLLKNKRLSPNLAQSRRSIQDWKKMEINDDQNGSTSTVLVQTGTTPVPTTRLETKPTQPPVTPKTTQNTGYAGFDPDEINKPIMYNPDSLPGINMGSFQTYPYNSQNQHGNINSTENKYTFTVGGFNPSQFNHAKMSFDVNSQLGIGGGSNSFTGQSFSGGYDPIKTNIMAIQNPFAVKNDSHSQSFTAGAVSGYESAFIGSFNPNSVNQGMMQTLLSSKNENESSTGGNYFGMGGFDMSGFGGNFDPSTVNNAVFNPNEVNKVQMHFNPSEMLDKNPGYDTDKALGYKFDPNHINNMQMHFQPTFLQNNNGVASNNDTNSVKPKSQSGSEFVPGLLGGGNENGIPMFNPDSVNNAHMNFDPIGVNSQGHNPMNNTQTSNTTATPNEMSTLFNPDNVNNAKMNFNPDGILSPQISQKVVRFGSSFTPGRLSGGGELPENSNKQEETNEPGLRLILNNP</sequence>